<dbReference type="InterPro" id="IPR026002">
    <property type="entry name" value="ATC_hydrolase-like"/>
</dbReference>
<dbReference type="EMBL" id="MVOH01000007">
    <property type="protein sequence ID" value="PAU67984.1"/>
    <property type="molecule type" value="Genomic_DNA"/>
</dbReference>
<dbReference type="RefSeq" id="WP_095614729.1">
    <property type="nucleotide sequence ID" value="NZ_MVOH01000007.1"/>
</dbReference>
<sequence>MSFEHNIPTLDNATVNAAREISERRAATISRMIDEAAKRGLDDAFAYDAVADYGADNAREFRKTLKDPDSFREFIDNFGTDHNREIYEMETVTKTDDELQIDFHYCPYVTQWVRQGKTEQEIARLCEIAMAGDHAFAGAFRHVDFTLEGTIAEGRPVCTLRFRRTDGTNAEVAR</sequence>
<name>A0A2A2EFG4_9BIFI</name>
<dbReference type="AlphaFoldDB" id="A0A2A2EFG4"/>
<accession>A0A2A2EFG4</accession>
<dbReference type="Pfam" id="PF14196">
    <property type="entry name" value="ATC_hydrolase"/>
    <property type="match status" value="1"/>
</dbReference>
<evidence type="ECO:0000313" key="2">
    <source>
        <dbReference type="Proteomes" id="UP000218399"/>
    </source>
</evidence>
<keyword evidence="1" id="KW-0378">Hydrolase</keyword>
<keyword evidence="2" id="KW-1185">Reference proteome</keyword>
<protein>
    <submittedName>
        <fullName evidence="1">L-2-amino-thiazoline-4-carboxylic acid hydrolase</fullName>
    </submittedName>
</protein>
<dbReference type="Proteomes" id="UP000218399">
    <property type="component" value="Unassembled WGS sequence"/>
</dbReference>
<proteinExistence type="predicted"/>
<organism evidence="1 2">
    <name type="scientific">Bifidobacterium criceti</name>
    <dbReference type="NCBI Taxonomy" id="1960969"/>
    <lineage>
        <taxon>Bacteria</taxon>
        <taxon>Bacillati</taxon>
        <taxon>Actinomycetota</taxon>
        <taxon>Actinomycetes</taxon>
        <taxon>Bifidobacteriales</taxon>
        <taxon>Bifidobacteriaceae</taxon>
        <taxon>Bifidobacterium</taxon>
    </lineage>
</organism>
<gene>
    <name evidence="1" type="ORF">B1526_0698</name>
</gene>
<evidence type="ECO:0000313" key="1">
    <source>
        <dbReference type="EMBL" id="PAU67984.1"/>
    </source>
</evidence>
<reference evidence="1 2" key="1">
    <citation type="journal article" date="2017" name="ISME J.">
        <title>Unveiling bifidobacterial biogeography across the mammalian branch of the tree of life.</title>
        <authorList>
            <person name="Milani C."/>
            <person name="Mangifesta M."/>
            <person name="Mancabelli L."/>
            <person name="Lugli G.A."/>
            <person name="James K."/>
            <person name="Duranti S."/>
            <person name="Turroni F."/>
            <person name="Ferrario C."/>
            <person name="Ossiprandi M.C."/>
            <person name="van Sinderen D."/>
            <person name="Ventura M."/>
        </authorList>
    </citation>
    <scope>NUCLEOTIDE SEQUENCE [LARGE SCALE GENOMIC DNA]</scope>
    <source>
        <strain evidence="2">Ham19E</strain>
    </source>
</reference>
<dbReference type="OrthoDB" id="5454254at2"/>
<comment type="caution">
    <text evidence="1">The sequence shown here is derived from an EMBL/GenBank/DDBJ whole genome shotgun (WGS) entry which is preliminary data.</text>
</comment>
<dbReference type="GO" id="GO:0016787">
    <property type="term" value="F:hydrolase activity"/>
    <property type="evidence" value="ECO:0007669"/>
    <property type="project" value="UniProtKB-KW"/>
</dbReference>